<organism evidence="4 5">
    <name type="scientific">Limimaricola cinnabarinus</name>
    <dbReference type="NCBI Taxonomy" id="1125964"/>
    <lineage>
        <taxon>Bacteria</taxon>
        <taxon>Pseudomonadati</taxon>
        <taxon>Pseudomonadota</taxon>
        <taxon>Alphaproteobacteria</taxon>
        <taxon>Rhodobacterales</taxon>
        <taxon>Paracoccaceae</taxon>
        <taxon>Limimaricola</taxon>
    </lineage>
</organism>
<dbReference type="InterPro" id="IPR016181">
    <property type="entry name" value="Acyl_CoA_acyltransferase"/>
</dbReference>
<proteinExistence type="predicted"/>
<dbReference type="GO" id="GO:0016747">
    <property type="term" value="F:acyltransferase activity, transferring groups other than amino-acyl groups"/>
    <property type="evidence" value="ECO:0007669"/>
    <property type="project" value="InterPro"/>
</dbReference>
<dbReference type="PROSITE" id="PS51186">
    <property type="entry name" value="GNAT"/>
    <property type="match status" value="1"/>
</dbReference>
<dbReference type="Pfam" id="PF00583">
    <property type="entry name" value="Acetyltransf_1"/>
    <property type="match status" value="1"/>
</dbReference>
<evidence type="ECO:0000256" key="1">
    <source>
        <dbReference type="ARBA" id="ARBA00022679"/>
    </source>
</evidence>
<evidence type="ECO:0000313" key="4">
    <source>
        <dbReference type="EMBL" id="PHP27469.1"/>
    </source>
</evidence>
<dbReference type="InterPro" id="IPR050832">
    <property type="entry name" value="Bact_Acetyltransf"/>
</dbReference>
<dbReference type="PANTHER" id="PTHR43877:SF2">
    <property type="entry name" value="AMINOALKYLPHOSPHONATE N-ACETYLTRANSFERASE-RELATED"/>
    <property type="match status" value="1"/>
</dbReference>
<dbReference type="SUPFAM" id="SSF55729">
    <property type="entry name" value="Acyl-CoA N-acyltransferases (Nat)"/>
    <property type="match status" value="1"/>
</dbReference>
<dbReference type="PANTHER" id="PTHR43877">
    <property type="entry name" value="AMINOALKYLPHOSPHONATE N-ACETYLTRANSFERASE-RELATED-RELATED"/>
    <property type="match status" value="1"/>
</dbReference>
<dbReference type="Proteomes" id="UP000221860">
    <property type="component" value="Unassembled WGS sequence"/>
</dbReference>
<dbReference type="OrthoDB" id="9803233at2"/>
<dbReference type="CDD" id="cd04301">
    <property type="entry name" value="NAT_SF"/>
    <property type="match status" value="1"/>
</dbReference>
<sequence>MSLEIVAARTIDPGPRALVEASQGLMRAMFRPEQNHFLPIEALAAPDIRFLVARDEGALLGCGALHVKPGYGELKSVFVRDAARGRGVGAALIGALEAAARAEGLGLIRLETADELAAACRLYERHGYARRGPFDSYADNGCSVFMEKRL</sequence>
<keyword evidence="5" id="KW-1185">Reference proteome</keyword>
<protein>
    <submittedName>
        <fullName evidence="4">GNAT family N-acetyltransferase</fullName>
    </submittedName>
</protein>
<comment type="caution">
    <text evidence="4">The sequence shown here is derived from an EMBL/GenBank/DDBJ whole genome shotgun (WGS) entry which is preliminary data.</text>
</comment>
<dbReference type="Gene3D" id="3.40.630.30">
    <property type="match status" value="1"/>
</dbReference>
<dbReference type="EMBL" id="NQWH01000015">
    <property type="protein sequence ID" value="PHP27469.1"/>
    <property type="molecule type" value="Genomic_DNA"/>
</dbReference>
<name>A0A2G1MFF1_9RHOB</name>
<dbReference type="AlphaFoldDB" id="A0A2G1MFF1"/>
<keyword evidence="1 4" id="KW-0808">Transferase</keyword>
<feature type="domain" description="N-acetyltransferase" evidence="3">
    <location>
        <begin position="9"/>
        <end position="150"/>
    </location>
</feature>
<reference evidence="4 5" key="1">
    <citation type="submission" date="2017-08" db="EMBL/GenBank/DDBJ databases">
        <title>Draft Genome Sequence of Loktanella cinnabarina Strain XM1, Isolated from Coastal Surface Water.</title>
        <authorList>
            <person name="Ma R."/>
            <person name="Wang J."/>
            <person name="Wang Q."/>
            <person name="Ma Z."/>
            <person name="Li J."/>
            <person name="Chen L."/>
        </authorList>
    </citation>
    <scope>NUCLEOTIDE SEQUENCE [LARGE SCALE GENOMIC DNA]</scope>
    <source>
        <strain evidence="4 5">XM1</strain>
    </source>
</reference>
<gene>
    <name evidence="4" type="ORF">CJ301_11140</name>
</gene>
<accession>A0A2G1MFF1</accession>
<evidence type="ECO:0000313" key="5">
    <source>
        <dbReference type="Proteomes" id="UP000221860"/>
    </source>
</evidence>
<evidence type="ECO:0000259" key="3">
    <source>
        <dbReference type="PROSITE" id="PS51186"/>
    </source>
</evidence>
<keyword evidence="2" id="KW-0012">Acyltransferase</keyword>
<dbReference type="RefSeq" id="WP_099277327.1">
    <property type="nucleotide sequence ID" value="NZ_KZ304960.1"/>
</dbReference>
<dbReference type="InterPro" id="IPR000182">
    <property type="entry name" value="GNAT_dom"/>
</dbReference>
<evidence type="ECO:0000256" key="2">
    <source>
        <dbReference type="ARBA" id="ARBA00023315"/>
    </source>
</evidence>